<dbReference type="Proteomes" id="UP001225596">
    <property type="component" value="Unassembled WGS sequence"/>
</dbReference>
<feature type="compositionally biased region" description="Basic and acidic residues" evidence="1">
    <location>
        <begin position="60"/>
        <end position="98"/>
    </location>
</feature>
<feature type="chain" id="PRO_5047336149" evidence="2">
    <location>
        <begin position="28"/>
        <end position="155"/>
    </location>
</feature>
<dbReference type="RefSeq" id="WP_338438414.1">
    <property type="nucleotide sequence ID" value="NZ_JAUYVH010000022.1"/>
</dbReference>
<reference evidence="3 4" key="1">
    <citation type="submission" date="2023-08" db="EMBL/GenBank/DDBJ databases">
        <title>Oxalobacteraceae gen .nov., isolated from river sludge outside the plant.</title>
        <authorList>
            <person name="Zhao S.Y."/>
        </authorList>
    </citation>
    <scope>NUCLEOTIDE SEQUENCE [LARGE SCALE GENOMIC DNA]</scope>
    <source>
        <strain evidence="3 4">R-40</strain>
    </source>
</reference>
<proteinExistence type="predicted"/>
<organism evidence="3 4">
    <name type="scientific">Keguizhuia sedimenti</name>
    <dbReference type="NCBI Taxonomy" id="3064264"/>
    <lineage>
        <taxon>Bacteria</taxon>
        <taxon>Pseudomonadati</taxon>
        <taxon>Pseudomonadota</taxon>
        <taxon>Betaproteobacteria</taxon>
        <taxon>Burkholderiales</taxon>
        <taxon>Oxalobacteraceae</taxon>
        <taxon>Keguizhuia</taxon>
    </lineage>
</organism>
<feature type="region of interest" description="Disordered" evidence="1">
    <location>
        <begin position="31"/>
        <end position="155"/>
    </location>
</feature>
<evidence type="ECO:0000256" key="2">
    <source>
        <dbReference type="SAM" id="SignalP"/>
    </source>
</evidence>
<evidence type="ECO:0000313" key="3">
    <source>
        <dbReference type="EMBL" id="MDQ9172367.1"/>
    </source>
</evidence>
<sequence length="155" mass="15700">MNTRPISHPLSAAAAAILLLGASHVFAAGDSPPRGAARGTASASQQDATTPIYGSQLMTAEERSAYREKMREAKTLEEREKIRTEHHETMQARARERGVTLPEVPPARGPGMGPGMGPGSGPGMGPGMGTGRGSGAGPGMGPGSGTGRGSGRTTP</sequence>
<keyword evidence="4" id="KW-1185">Reference proteome</keyword>
<dbReference type="EMBL" id="JAUYVH010000022">
    <property type="protein sequence ID" value="MDQ9172367.1"/>
    <property type="molecule type" value="Genomic_DNA"/>
</dbReference>
<protein>
    <submittedName>
        <fullName evidence="3">Uncharacterized protein</fullName>
    </submittedName>
</protein>
<evidence type="ECO:0000256" key="1">
    <source>
        <dbReference type="SAM" id="MobiDB-lite"/>
    </source>
</evidence>
<keyword evidence="2" id="KW-0732">Signal</keyword>
<evidence type="ECO:0000313" key="4">
    <source>
        <dbReference type="Proteomes" id="UP001225596"/>
    </source>
</evidence>
<accession>A0ABU1BTP1</accession>
<feature type="compositionally biased region" description="Gly residues" evidence="1">
    <location>
        <begin position="110"/>
        <end position="155"/>
    </location>
</feature>
<name>A0ABU1BTP1_9BURK</name>
<feature type="signal peptide" evidence="2">
    <location>
        <begin position="1"/>
        <end position="27"/>
    </location>
</feature>
<feature type="compositionally biased region" description="Polar residues" evidence="1">
    <location>
        <begin position="41"/>
        <end position="58"/>
    </location>
</feature>
<comment type="caution">
    <text evidence="3">The sequence shown here is derived from an EMBL/GenBank/DDBJ whole genome shotgun (WGS) entry which is preliminary data.</text>
</comment>
<gene>
    <name evidence="3" type="ORF">Q8A64_18325</name>
</gene>